<dbReference type="InterPro" id="IPR000485">
    <property type="entry name" value="AsnC-type_HTH_dom"/>
</dbReference>
<dbReference type="SMART" id="SM00344">
    <property type="entry name" value="HTH_ASNC"/>
    <property type="match status" value="1"/>
</dbReference>
<dbReference type="AlphaFoldDB" id="A0A1Y5RFG4"/>
<keyword evidence="3" id="KW-0804">Transcription</keyword>
<evidence type="ECO:0000259" key="4">
    <source>
        <dbReference type="PROSITE" id="PS50956"/>
    </source>
</evidence>
<dbReference type="GO" id="GO:0043565">
    <property type="term" value="F:sequence-specific DNA binding"/>
    <property type="evidence" value="ECO:0007669"/>
    <property type="project" value="InterPro"/>
</dbReference>
<dbReference type="GO" id="GO:0006355">
    <property type="term" value="P:regulation of DNA-templated transcription"/>
    <property type="evidence" value="ECO:0007669"/>
    <property type="project" value="UniProtKB-ARBA"/>
</dbReference>
<keyword evidence="1" id="KW-0805">Transcription regulation</keyword>
<dbReference type="InterPro" id="IPR019885">
    <property type="entry name" value="Tscrpt_reg_HTH_AsnC-type_CS"/>
</dbReference>
<organism evidence="5 6">
    <name type="scientific">Pacificibacter marinus</name>
    <dbReference type="NCBI Taxonomy" id="658057"/>
    <lineage>
        <taxon>Bacteria</taxon>
        <taxon>Pseudomonadati</taxon>
        <taxon>Pseudomonadota</taxon>
        <taxon>Alphaproteobacteria</taxon>
        <taxon>Rhodobacterales</taxon>
        <taxon>Roseobacteraceae</taxon>
        <taxon>Pacificibacter</taxon>
    </lineage>
</organism>
<evidence type="ECO:0000256" key="1">
    <source>
        <dbReference type="ARBA" id="ARBA00023015"/>
    </source>
</evidence>
<keyword evidence="2" id="KW-0238">DNA-binding</keyword>
<dbReference type="InterPro" id="IPR011008">
    <property type="entry name" value="Dimeric_a/b-barrel"/>
</dbReference>
<dbReference type="SUPFAM" id="SSF46785">
    <property type="entry name" value="Winged helix' DNA-binding domain"/>
    <property type="match status" value="1"/>
</dbReference>
<dbReference type="InterPro" id="IPR019887">
    <property type="entry name" value="Tscrpt_reg_AsnC/Lrp_C"/>
</dbReference>
<dbReference type="STRING" id="658057.SAMN04488032_101321"/>
<dbReference type="CDD" id="cd00090">
    <property type="entry name" value="HTH_ARSR"/>
    <property type="match status" value="1"/>
</dbReference>
<name>A0A1Y5RFG4_9RHOB</name>
<dbReference type="PRINTS" id="PR00033">
    <property type="entry name" value="HTHASNC"/>
</dbReference>
<reference evidence="5 6" key="1">
    <citation type="submission" date="2017-03" db="EMBL/GenBank/DDBJ databases">
        <authorList>
            <person name="Afonso C.L."/>
            <person name="Miller P.J."/>
            <person name="Scott M.A."/>
            <person name="Spackman E."/>
            <person name="Goraichik I."/>
            <person name="Dimitrov K.M."/>
            <person name="Suarez D.L."/>
            <person name="Swayne D.E."/>
        </authorList>
    </citation>
    <scope>NUCLEOTIDE SEQUENCE [LARGE SCALE GENOMIC DNA]</scope>
    <source>
        <strain evidence="5 6">CECT 7971</strain>
    </source>
</reference>
<dbReference type="InterPro" id="IPR036388">
    <property type="entry name" value="WH-like_DNA-bd_sf"/>
</dbReference>
<dbReference type="GO" id="GO:0043200">
    <property type="term" value="P:response to amino acid"/>
    <property type="evidence" value="ECO:0007669"/>
    <property type="project" value="TreeGrafter"/>
</dbReference>
<accession>A0A1Y5RFG4</accession>
<dbReference type="Proteomes" id="UP000193307">
    <property type="component" value="Unassembled WGS sequence"/>
</dbReference>
<evidence type="ECO:0000256" key="3">
    <source>
        <dbReference type="ARBA" id="ARBA00023163"/>
    </source>
</evidence>
<dbReference type="EMBL" id="FWFW01000001">
    <property type="protein sequence ID" value="SLN16241.1"/>
    <property type="molecule type" value="Genomic_DNA"/>
</dbReference>
<dbReference type="InterPro" id="IPR036390">
    <property type="entry name" value="WH_DNA-bd_sf"/>
</dbReference>
<dbReference type="PANTHER" id="PTHR30154:SF17">
    <property type="entry name" value="DNA-BINDING TRANSCRIPTIONAL ACTIVATOR DECR"/>
    <property type="match status" value="1"/>
</dbReference>
<dbReference type="GO" id="GO:0005829">
    <property type="term" value="C:cytosol"/>
    <property type="evidence" value="ECO:0007669"/>
    <property type="project" value="TreeGrafter"/>
</dbReference>
<dbReference type="PROSITE" id="PS00519">
    <property type="entry name" value="HTH_ASNC_1"/>
    <property type="match status" value="1"/>
</dbReference>
<dbReference type="Pfam" id="PF01037">
    <property type="entry name" value="AsnC_trans_reg"/>
    <property type="match status" value="1"/>
</dbReference>
<evidence type="ECO:0000313" key="6">
    <source>
        <dbReference type="Proteomes" id="UP000193307"/>
    </source>
</evidence>
<dbReference type="PANTHER" id="PTHR30154">
    <property type="entry name" value="LEUCINE-RESPONSIVE REGULATORY PROTEIN"/>
    <property type="match status" value="1"/>
</dbReference>
<feature type="domain" description="HTH asnC-type" evidence="4">
    <location>
        <begin position="30"/>
        <end position="91"/>
    </location>
</feature>
<dbReference type="SUPFAM" id="SSF54909">
    <property type="entry name" value="Dimeric alpha+beta barrel"/>
    <property type="match status" value="1"/>
</dbReference>
<dbReference type="Pfam" id="PF13412">
    <property type="entry name" value="HTH_24"/>
    <property type="match status" value="1"/>
</dbReference>
<dbReference type="Gene3D" id="1.10.10.10">
    <property type="entry name" value="Winged helix-like DNA-binding domain superfamily/Winged helix DNA-binding domain"/>
    <property type="match status" value="1"/>
</dbReference>
<keyword evidence="6" id="KW-1185">Reference proteome</keyword>
<dbReference type="Gene3D" id="3.30.70.920">
    <property type="match status" value="1"/>
</dbReference>
<dbReference type="InterPro" id="IPR011991">
    <property type="entry name" value="ArsR-like_HTH"/>
</dbReference>
<dbReference type="InterPro" id="IPR019888">
    <property type="entry name" value="Tscrpt_reg_AsnC-like"/>
</dbReference>
<proteinExistence type="predicted"/>
<evidence type="ECO:0000256" key="2">
    <source>
        <dbReference type="ARBA" id="ARBA00023125"/>
    </source>
</evidence>
<dbReference type="PROSITE" id="PS50956">
    <property type="entry name" value="HTH_ASNC_2"/>
    <property type="match status" value="1"/>
</dbReference>
<gene>
    <name evidence="5" type="primary">lrp_3</name>
    <name evidence="5" type="ORF">PAM7971_00329</name>
</gene>
<evidence type="ECO:0000313" key="5">
    <source>
        <dbReference type="EMBL" id="SLN16241.1"/>
    </source>
</evidence>
<protein>
    <submittedName>
        <fullName evidence="5">Leucine-responsive regulatory protein</fullName>
    </submittedName>
</protein>
<sequence length="178" mass="20408">MTTLKANFVIIIIVIHTNTAYYDRMNSQKLDHIDRLILQALQQDSSISQRDLADLVGVSQNACWRRLQNLNKQGVVNGSVAKIDRKKLGLDLVVFVMVRTRKHSTEWLKLFRNAVLNTPEIADVFRIAGDYDYMLKVVTKDMASYDAVYQRLIEQIELEAVTSYFAMESIAENRPLAI</sequence>